<evidence type="ECO:0000256" key="10">
    <source>
        <dbReference type="SAM" id="Phobius"/>
    </source>
</evidence>
<keyword evidence="3" id="KW-0716">Sensory transduction</keyword>
<feature type="transmembrane region" description="Helical" evidence="10">
    <location>
        <begin position="150"/>
        <end position="177"/>
    </location>
</feature>
<feature type="transmembrane region" description="Helical" evidence="10">
    <location>
        <begin position="17"/>
        <end position="35"/>
    </location>
</feature>
<dbReference type="GO" id="GO:0004984">
    <property type="term" value="F:olfactory receptor activity"/>
    <property type="evidence" value="ECO:0007669"/>
    <property type="project" value="InterPro"/>
</dbReference>
<proteinExistence type="predicted"/>
<dbReference type="PANTHER" id="PTHR21137:SF35">
    <property type="entry name" value="ODORANT RECEPTOR 19A-RELATED"/>
    <property type="match status" value="1"/>
</dbReference>
<dbReference type="GO" id="GO:0007165">
    <property type="term" value="P:signal transduction"/>
    <property type="evidence" value="ECO:0007669"/>
    <property type="project" value="UniProtKB-KW"/>
</dbReference>
<keyword evidence="5" id="KW-0552">Olfaction</keyword>
<keyword evidence="4 10" id="KW-0812">Transmembrane</keyword>
<evidence type="ECO:0000256" key="4">
    <source>
        <dbReference type="ARBA" id="ARBA00022692"/>
    </source>
</evidence>
<keyword evidence="2" id="KW-1003">Cell membrane</keyword>
<dbReference type="InParanoid" id="A0A6P7HAP1"/>
<dbReference type="GO" id="GO:0005886">
    <property type="term" value="C:plasma membrane"/>
    <property type="evidence" value="ECO:0007669"/>
    <property type="project" value="UniProtKB-SubCell"/>
</dbReference>
<feature type="transmembrane region" description="Helical" evidence="10">
    <location>
        <begin position="47"/>
        <end position="68"/>
    </location>
</feature>
<evidence type="ECO:0000256" key="2">
    <source>
        <dbReference type="ARBA" id="ARBA00022475"/>
    </source>
</evidence>
<organism evidence="11">
    <name type="scientific">Diabrotica virgifera virgifera</name>
    <name type="common">western corn rootworm</name>
    <dbReference type="NCBI Taxonomy" id="50390"/>
    <lineage>
        <taxon>Eukaryota</taxon>
        <taxon>Metazoa</taxon>
        <taxon>Ecdysozoa</taxon>
        <taxon>Arthropoda</taxon>
        <taxon>Hexapoda</taxon>
        <taxon>Insecta</taxon>
        <taxon>Pterygota</taxon>
        <taxon>Neoptera</taxon>
        <taxon>Endopterygota</taxon>
        <taxon>Coleoptera</taxon>
        <taxon>Polyphaga</taxon>
        <taxon>Cucujiformia</taxon>
        <taxon>Chrysomeloidea</taxon>
        <taxon>Chrysomelidae</taxon>
        <taxon>Galerucinae</taxon>
        <taxon>Diabroticina</taxon>
        <taxon>Diabroticites</taxon>
        <taxon>Diabrotica</taxon>
    </lineage>
</organism>
<keyword evidence="6 10" id="KW-1133">Transmembrane helix</keyword>
<keyword evidence="7 10" id="KW-0472">Membrane</keyword>
<dbReference type="InterPro" id="IPR004117">
    <property type="entry name" value="7tm6_olfct_rcpt"/>
</dbReference>
<comment type="subcellular location">
    <subcellularLocation>
        <location evidence="1">Cell membrane</location>
        <topology evidence="1">Multi-pass membrane protein</topology>
    </subcellularLocation>
</comment>
<gene>
    <name evidence="11" type="primary">LOC114346366</name>
</gene>
<dbReference type="GO" id="GO:0005549">
    <property type="term" value="F:odorant binding"/>
    <property type="evidence" value="ECO:0007669"/>
    <property type="project" value="InterPro"/>
</dbReference>
<keyword evidence="9" id="KW-0807">Transducer</keyword>
<evidence type="ECO:0000256" key="5">
    <source>
        <dbReference type="ARBA" id="ARBA00022725"/>
    </source>
</evidence>
<evidence type="ECO:0000256" key="3">
    <source>
        <dbReference type="ARBA" id="ARBA00022606"/>
    </source>
</evidence>
<evidence type="ECO:0000256" key="7">
    <source>
        <dbReference type="ARBA" id="ARBA00023136"/>
    </source>
</evidence>
<evidence type="ECO:0000256" key="8">
    <source>
        <dbReference type="ARBA" id="ARBA00023170"/>
    </source>
</evidence>
<feature type="transmembrane region" description="Helical" evidence="10">
    <location>
        <begin position="105"/>
        <end position="130"/>
    </location>
</feature>
<keyword evidence="8" id="KW-0675">Receptor</keyword>
<evidence type="ECO:0000256" key="6">
    <source>
        <dbReference type="ARBA" id="ARBA00022989"/>
    </source>
</evidence>
<name>A0A6P7HAP1_DIAVI</name>
<protein>
    <submittedName>
        <fullName evidence="11">Uncharacterized protein LOC114346366</fullName>
    </submittedName>
</protein>
<evidence type="ECO:0000313" key="11">
    <source>
        <dbReference type="RefSeq" id="XP_028152925.1"/>
    </source>
</evidence>
<dbReference type="PANTHER" id="PTHR21137">
    <property type="entry name" value="ODORANT RECEPTOR"/>
    <property type="match status" value="1"/>
</dbReference>
<evidence type="ECO:0000256" key="9">
    <source>
        <dbReference type="ARBA" id="ARBA00023224"/>
    </source>
</evidence>
<sequence length="213" mass="25491">MKLIGVHPERKEKWQSYIFYLILFSNITTFYLLIYNLKLTHSKLSEFSSSFASLILLSHGTLKLIFLYNKRPTLLKFLYKTEKLWAVEDIKTDDLRNTLVLTLRYLEYFLTLFYGVVTIAVTCFLLPLIHGVQIFELNDFELRYTATFQVVSFIFGIAIPIVCFDAFYVSLVILIYIQMKIINWRIYVFKNYSENRIKLKIKEWIKHHDRVLR</sequence>
<evidence type="ECO:0000256" key="1">
    <source>
        <dbReference type="ARBA" id="ARBA00004651"/>
    </source>
</evidence>
<accession>A0A6P7HAP1</accession>
<reference evidence="11" key="1">
    <citation type="submission" date="2025-08" db="UniProtKB">
        <authorList>
            <consortium name="RefSeq"/>
        </authorList>
    </citation>
    <scope>IDENTIFICATION</scope>
    <source>
        <tissue evidence="11">Whole insect</tissue>
    </source>
</reference>
<dbReference type="RefSeq" id="XP_028152925.1">
    <property type="nucleotide sequence ID" value="XM_028297124.1"/>
</dbReference>
<dbReference type="AlphaFoldDB" id="A0A6P7HAP1"/>